<sequence>MTSFIVNTSLDNGKFKLAVKYKLLASRNGTEPWKFEIIKFLSSESDPIDLISHFSPYSFSGTLYHYNLNGENTKMIAYKKGKVISEFVNKLKLASSITAKEPSIGGDSGGFWMFTRTQHYTDWYKTSNYSQGVYTYTHSTYNYTSSEYVWVSTGGNSNANYHNHYDYPHGTSTGTNNHPKEIIIDPSFTNNPCLKGVYDKLEASSTFKNQLNKFDIDFKGANLRLSVGVDPAYPPSTTAITYEPVDYLINIMFNPDQLKRPELDIARTFFHELLHAEMYRKLLSLAKQGNIPWSAAFITSIKNDYPGLTDYYTRYEYEVAPGQQPTNTQHELMAQHSRDVIIKVLQQYDNNQHSIEFYDALAWSGLMGKGGNFDSITLLPPSPTVAWKNLTQTQRKKIVDIIINFQNSNPSCQQ</sequence>
<organism evidence="1 2">
    <name type="scientific">Flavobacterium sandaracinum</name>
    <dbReference type="NCBI Taxonomy" id="2541733"/>
    <lineage>
        <taxon>Bacteria</taxon>
        <taxon>Pseudomonadati</taxon>
        <taxon>Bacteroidota</taxon>
        <taxon>Flavobacteriia</taxon>
        <taxon>Flavobacteriales</taxon>
        <taxon>Flavobacteriaceae</taxon>
        <taxon>Flavobacterium</taxon>
    </lineage>
</organism>
<dbReference type="RefSeq" id="WP_132067638.1">
    <property type="nucleotide sequence ID" value="NZ_SMFN01000054.1"/>
</dbReference>
<reference evidence="1 2" key="1">
    <citation type="submission" date="2019-03" db="EMBL/GenBank/DDBJ databases">
        <title>Flavobacterium LB-D12 sp. nov., isolated from arctic soil.</title>
        <authorList>
            <person name="Chaudhary D.K."/>
        </authorList>
    </citation>
    <scope>NUCLEOTIDE SEQUENCE [LARGE SCALE GENOMIC DNA]</scope>
    <source>
        <strain evidence="1 2">LB-D12</strain>
    </source>
</reference>
<proteinExistence type="predicted"/>
<name>A0A4R5CGX2_9FLAO</name>
<accession>A0A4R5CGX2</accession>
<protein>
    <submittedName>
        <fullName evidence="1">Uncharacterized protein</fullName>
    </submittedName>
</protein>
<dbReference type="Proteomes" id="UP000294644">
    <property type="component" value="Unassembled WGS sequence"/>
</dbReference>
<dbReference type="EMBL" id="SMFN01000054">
    <property type="protein sequence ID" value="TDD98965.1"/>
    <property type="molecule type" value="Genomic_DNA"/>
</dbReference>
<evidence type="ECO:0000313" key="2">
    <source>
        <dbReference type="Proteomes" id="UP000294644"/>
    </source>
</evidence>
<dbReference type="OrthoDB" id="1450227at2"/>
<gene>
    <name evidence="1" type="ORF">E0F91_17530</name>
</gene>
<comment type="caution">
    <text evidence="1">The sequence shown here is derived from an EMBL/GenBank/DDBJ whole genome shotgun (WGS) entry which is preliminary data.</text>
</comment>
<evidence type="ECO:0000313" key="1">
    <source>
        <dbReference type="EMBL" id="TDD98965.1"/>
    </source>
</evidence>
<dbReference type="AlphaFoldDB" id="A0A4R5CGX2"/>
<keyword evidence="2" id="KW-1185">Reference proteome</keyword>